<dbReference type="GO" id="GO:0005634">
    <property type="term" value="C:nucleus"/>
    <property type="evidence" value="ECO:0007669"/>
    <property type="project" value="UniProtKB-SubCell"/>
</dbReference>
<feature type="domain" description="JmjC" evidence="15">
    <location>
        <begin position="26"/>
        <end position="182"/>
    </location>
</feature>
<dbReference type="InterPro" id="IPR019787">
    <property type="entry name" value="Znf_PHD-finger"/>
</dbReference>
<evidence type="ECO:0000256" key="3">
    <source>
        <dbReference type="ARBA" id="ARBA00022771"/>
    </source>
</evidence>
<organism evidence="16">
    <name type="scientific">Arcella intermedia</name>
    <dbReference type="NCBI Taxonomy" id="1963864"/>
    <lineage>
        <taxon>Eukaryota</taxon>
        <taxon>Amoebozoa</taxon>
        <taxon>Tubulinea</taxon>
        <taxon>Elardia</taxon>
        <taxon>Arcellinida</taxon>
        <taxon>Sphaerothecina</taxon>
        <taxon>Arcellidae</taxon>
        <taxon>Arcella</taxon>
    </lineage>
</organism>
<dbReference type="GO" id="GO:0051213">
    <property type="term" value="F:dioxygenase activity"/>
    <property type="evidence" value="ECO:0007669"/>
    <property type="project" value="UniProtKB-KW"/>
</dbReference>
<dbReference type="SUPFAM" id="SSF57903">
    <property type="entry name" value="FYVE/PHD zinc finger"/>
    <property type="match status" value="1"/>
</dbReference>
<evidence type="ECO:0000256" key="9">
    <source>
        <dbReference type="ARBA" id="ARBA00023015"/>
    </source>
</evidence>
<dbReference type="InterPro" id="IPR003347">
    <property type="entry name" value="JmjC_dom"/>
</dbReference>
<keyword evidence="6" id="KW-0223">Dioxygenase</keyword>
<feature type="domain" description="PHD-type" evidence="14">
    <location>
        <begin position="282"/>
        <end position="332"/>
    </location>
</feature>
<dbReference type="PROSITE" id="PS51184">
    <property type="entry name" value="JMJC"/>
    <property type="match status" value="1"/>
</dbReference>
<evidence type="ECO:0000256" key="10">
    <source>
        <dbReference type="ARBA" id="ARBA00023163"/>
    </source>
</evidence>
<keyword evidence="3 12" id="KW-0863">Zinc-finger</keyword>
<evidence type="ECO:0000256" key="12">
    <source>
        <dbReference type="PROSITE-ProRule" id="PRU00146"/>
    </source>
</evidence>
<proteinExistence type="predicted"/>
<evidence type="ECO:0000256" key="6">
    <source>
        <dbReference type="ARBA" id="ARBA00022964"/>
    </source>
</evidence>
<keyword evidence="4" id="KW-0862">Zinc</keyword>
<evidence type="ECO:0008006" key="17">
    <source>
        <dbReference type="Google" id="ProtNLM"/>
    </source>
</evidence>
<comment type="subcellular location">
    <subcellularLocation>
        <location evidence="1">Nucleus</location>
    </subcellularLocation>
</comment>
<evidence type="ECO:0000256" key="4">
    <source>
        <dbReference type="ARBA" id="ARBA00022833"/>
    </source>
</evidence>
<dbReference type="Gene3D" id="2.60.120.650">
    <property type="entry name" value="Cupin"/>
    <property type="match status" value="2"/>
</dbReference>
<dbReference type="EMBL" id="GIBP01003315">
    <property type="protein sequence ID" value="NDV32284.1"/>
    <property type="molecule type" value="Transcribed_RNA"/>
</dbReference>
<evidence type="ECO:0000256" key="11">
    <source>
        <dbReference type="ARBA" id="ARBA00023242"/>
    </source>
</evidence>
<keyword evidence="2" id="KW-0479">Metal-binding</keyword>
<evidence type="ECO:0000259" key="14">
    <source>
        <dbReference type="PROSITE" id="PS50016"/>
    </source>
</evidence>
<dbReference type="GO" id="GO:0006325">
    <property type="term" value="P:chromatin organization"/>
    <property type="evidence" value="ECO:0007669"/>
    <property type="project" value="UniProtKB-KW"/>
</dbReference>
<dbReference type="Pfam" id="PF00628">
    <property type="entry name" value="PHD"/>
    <property type="match status" value="1"/>
</dbReference>
<evidence type="ECO:0000256" key="8">
    <source>
        <dbReference type="ARBA" id="ARBA00023004"/>
    </source>
</evidence>
<dbReference type="SMART" id="SM00249">
    <property type="entry name" value="PHD"/>
    <property type="match status" value="1"/>
</dbReference>
<sequence>MKEWRQYFTQEASKREAILNVISLEYSHTKLARYIKTPAAIRAIDWIENMWPQDQRAKGDYPGVQNYLLMGAAGSYTNFHIDFGGSSVWYNIVKGEKIFLLVQPTEKNLKQFQKWYLAEDANYFTDNVDTVLKIVIEEGNSIVIPSGWIHAVYTPKDSIAFGGNFLHLYNFEMQLKIHGIEENLQDPLKYRFPYFEELMWYVSQHYVDHIKESNKLNGWERKGITELAEWLKFYRRKRPAGVYPSQYIIDTLYAHLKGNSLPSQANYPDEEEGGDDPDDEGNDHCICGGNADDELWVGCSACGSWYHAGCVGLSKEKVAEIENYYCNRCAPKSAHSNPRKVNVGSKRRVNTVEHARKTTKKPRAT</sequence>
<dbReference type="PANTHER" id="PTHR23123">
    <property type="entry name" value="PHD/F-BOX CONTAINING PROTEIN"/>
    <property type="match status" value="1"/>
</dbReference>
<evidence type="ECO:0000256" key="13">
    <source>
        <dbReference type="SAM" id="MobiDB-lite"/>
    </source>
</evidence>
<feature type="region of interest" description="Disordered" evidence="13">
    <location>
        <begin position="333"/>
        <end position="365"/>
    </location>
</feature>
<evidence type="ECO:0000259" key="15">
    <source>
        <dbReference type="PROSITE" id="PS51184"/>
    </source>
</evidence>
<keyword evidence="11" id="KW-0539">Nucleus</keyword>
<dbReference type="AlphaFoldDB" id="A0A6B2L5N3"/>
<dbReference type="InterPro" id="IPR041070">
    <property type="entry name" value="JHD"/>
</dbReference>
<dbReference type="InterPro" id="IPR019786">
    <property type="entry name" value="Zinc_finger_PHD-type_CS"/>
</dbReference>
<keyword evidence="9" id="KW-0805">Transcription regulation</keyword>
<dbReference type="PROSITE" id="PS50016">
    <property type="entry name" value="ZF_PHD_2"/>
    <property type="match status" value="1"/>
</dbReference>
<dbReference type="InterPro" id="IPR050690">
    <property type="entry name" value="JHDM1_Histone_Demethylase"/>
</dbReference>
<dbReference type="GO" id="GO:0008270">
    <property type="term" value="F:zinc ion binding"/>
    <property type="evidence" value="ECO:0007669"/>
    <property type="project" value="UniProtKB-KW"/>
</dbReference>
<evidence type="ECO:0000313" key="16">
    <source>
        <dbReference type="EMBL" id="NDV32284.1"/>
    </source>
</evidence>
<dbReference type="Pfam" id="PF02373">
    <property type="entry name" value="JmjC"/>
    <property type="match status" value="1"/>
</dbReference>
<dbReference type="SUPFAM" id="SSF51197">
    <property type="entry name" value="Clavaminate synthase-like"/>
    <property type="match status" value="1"/>
</dbReference>
<dbReference type="Pfam" id="PF17811">
    <property type="entry name" value="JHD"/>
    <property type="match status" value="1"/>
</dbReference>
<name>A0A6B2L5N3_9EUKA</name>
<dbReference type="SMART" id="SM00558">
    <property type="entry name" value="JmjC"/>
    <property type="match status" value="1"/>
</dbReference>
<dbReference type="InterPro" id="IPR001965">
    <property type="entry name" value="Znf_PHD"/>
</dbReference>
<evidence type="ECO:0000256" key="2">
    <source>
        <dbReference type="ARBA" id="ARBA00022723"/>
    </source>
</evidence>
<keyword evidence="5" id="KW-0156">Chromatin regulator</keyword>
<accession>A0A6B2L5N3</accession>
<keyword evidence="10" id="KW-0804">Transcription</keyword>
<dbReference type="CDD" id="cd15517">
    <property type="entry name" value="PHD_TCF19_like"/>
    <property type="match status" value="1"/>
</dbReference>
<keyword evidence="7" id="KW-0560">Oxidoreductase</keyword>
<dbReference type="PROSITE" id="PS01359">
    <property type="entry name" value="ZF_PHD_1"/>
    <property type="match status" value="1"/>
</dbReference>
<evidence type="ECO:0000256" key="1">
    <source>
        <dbReference type="ARBA" id="ARBA00004123"/>
    </source>
</evidence>
<evidence type="ECO:0000256" key="5">
    <source>
        <dbReference type="ARBA" id="ARBA00022853"/>
    </source>
</evidence>
<keyword evidence="8" id="KW-0408">Iron</keyword>
<evidence type="ECO:0000256" key="7">
    <source>
        <dbReference type="ARBA" id="ARBA00023002"/>
    </source>
</evidence>
<reference evidence="16" key="1">
    <citation type="journal article" date="2020" name="J. Eukaryot. Microbiol.">
        <title>De novo Sequencing, Assembly and Annotation of the Transcriptome for the Free-Living Testate Amoeba Arcella intermedia.</title>
        <authorList>
            <person name="Ribeiro G.M."/>
            <person name="Porfirio-Sousa A.L."/>
            <person name="Maurer-Alcala X.X."/>
            <person name="Katz L.A."/>
            <person name="Lahr D.J.G."/>
        </authorList>
    </citation>
    <scope>NUCLEOTIDE SEQUENCE</scope>
</reference>
<protein>
    <recommendedName>
        <fullName evidence="17">JmjC domain-containing protein</fullName>
    </recommendedName>
</protein>
<dbReference type="InterPro" id="IPR011011">
    <property type="entry name" value="Znf_FYVE_PHD"/>
</dbReference>